<dbReference type="GO" id="GO:0005737">
    <property type="term" value="C:cytoplasm"/>
    <property type="evidence" value="ECO:0007669"/>
    <property type="project" value="TreeGrafter"/>
</dbReference>
<keyword evidence="5" id="KW-0342">GTP-binding</keyword>
<evidence type="ECO:0000256" key="7">
    <source>
        <dbReference type="ARBA" id="ARBA00044105"/>
    </source>
</evidence>
<dbReference type="InterPro" id="IPR005225">
    <property type="entry name" value="Small_GTP-bd"/>
</dbReference>
<dbReference type="InterPro" id="IPR023115">
    <property type="entry name" value="TIF_IF2_dom3"/>
</dbReference>
<dbReference type="Gene3D" id="3.40.50.10050">
    <property type="entry name" value="Translation initiation factor IF- 2, domain 3"/>
    <property type="match status" value="1"/>
</dbReference>
<dbReference type="GO" id="GO:0003924">
    <property type="term" value="F:GTPase activity"/>
    <property type="evidence" value="ECO:0007669"/>
    <property type="project" value="InterPro"/>
</dbReference>
<dbReference type="InterPro" id="IPR000178">
    <property type="entry name" value="TF_IF2_bacterial-like"/>
</dbReference>
<dbReference type="SUPFAM" id="SSF50447">
    <property type="entry name" value="Translation proteins"/>
    <property type="match status" value="2"/>
</dbReference>
<dbReference type="InterPro" id="IPR053905">
    <property type="entry name" value="EF-G-like_DII"/>
</dbReference>
<dbReference type="NCBIfam" id="TIGR00487">
    <property type="entry name" value="IF-2"/>
    <property type="match status" value="1"/>
</dbReference>
<dbReference type="Pfam" id="PF22042">
    <property type="entry name" value="EF-G_D2"/>
    <property type="match status" value="1"/>
</dbReference>
<dbReference type="Pfam" id="PF00009">
    <property type="entry name" value="GTP_EFTU"/>
    <property type="match status" value="1"/>
</dbReference>
<dbReference type="GO" id="GO:0005525">
    <property type="term" value="F:GTP binding"/>
    <property type="evidence" value="ECO:0007669"/>
    <property type="project" value="UniProtKB-KW"/>
</dbReference>
<gene>
    <name evidence="9" type="primary">infB</name>
</gene>
<dbReference type="GO" id="GO:0003743">
    <property type="term" value="F:translation initiation factor activity"/>
    <property type="evidence" value="ECO:0007669"/>
    <property type="project" value="UniProtKB-KW"/>
</dbReference>
<organism evidence="9">
    <name type="scientific">Hypnea pannosa</name>
    <dbReference type="NCBI Taxonomy" id="105607"/>
    <lineage>
        <taxon>Eukaryota</taxon>
        <taxon>Rhodophyta</taxon>
        <taxon>Florideophyceae</taxon>
        <taxon>Rhodymeniophycidae</taxon>
        <taxon>Gigartinales</taxon>
        <taxon>Hypneaceae</taxon>
        <taxon>Hypnea</taxon>
    </lineage>
</organism>
<dbReference type="CDD" id="cd01887">
    <property type="entry name" value="IF2_eIF5B"/>
    <property type="match status" value="1"/>
</dbReference>
<comment type="similarity">
    <text evidence="1">Belongs to the TRAFAC class translation factor GTPase superfamily. Classic translation factor GTPase family. IF-2 subfamily.</text>
</comment>
<feature type="domain" description="Tr-type G" evidence="8">
    <location>
        <begin position="215"/>
        <end position="386"/>
    </location>
</feature>
<dbReference type="InterPro" id="IPR044145">
    <property type="entry name" value="IF2_II"/>
</dbReference>
<dbReference type="Gene3D" id="2.40.30.10">
    <property type="entry name" value="Translation factors"/>
    <property type="match status" value="2"/>
</dbReference>
<dbReference type="CDD" id="cd03692">
    <property type="entry name" value="mtIF2_IVc"/>
    <property type="match status" value="1"/>
</dbReference>
<evidence type="ECO:0000256" key="1">
    <source>
        <dbReference type="ARBA" id="ARBA00007733"/>
    </source>
</evidence>
<dbReference type="PROSITE" id="PS51722">
    <property type="entry name" value="G_TR_2"/>
    <property type="match status" value="1"/>
</dbReference>
<keyword evidence="4" id="KW-0648">Protein biosynthesis</keyword>
<protein>
    <recommendedName>
        <fullName evidence="7">Translation initiation factor IF-2, chloroplastic</fullName>
    </recommendedName>
</protein>
<comment type="function">
    <text evidence="6">One of the essential components for the initiation of protein synthesis. Protects formylmethionyl-tRNA from spontaneous hydrolysis and promotes its binding to the 30S ribosomal subunits. Also involved in the hydrolysis of GTP during the formation of the 70S ribosomal complex.</text>
</comment>
<accession>A0A4D6WWQ0</accession>
<dbReference type="NCBIfam" id="TIGR00231">
    <property type="entry name" value="small_GTP"/>
    <property type="match status" value="1"/>
</dbReference>
<dbReference type="CDD" id="cd03702">
    <property type="entry name" value="IF2_mtIF2_II"/>
    <property type="match status" value="1"/>
</dbReference>
<dbReference type="PRINTS" id="PR00315">
    <property type="entry name" value="ELONGATNFCT"/>
</dbReference>
<dbReference type="FunFam" id="3.40.50.300:FF:000019">
    <property type="entry name" value="Translation initiation factor IF-2"/>
    <property type="match status" value="1"/>
</dbReference>
<dbReference type="Pfam" id="PF11987">
    <property type="entry name" value="IF-2"/>
    <property type="match status" value="1"/>
</dbReference>
<dbReference type="SUPFAM" id="SSF52540">
    <property type="entry name" value="P-loop containing nucleoside triphosphate hydrolases"/>
    <property type="match status" value="1"/>
</dbReference>
<dbReference type="EMBL" id="MK814680">
    <property type="protein sequence ID" value="QCI07101.1"/>
    <property type="molecule type" value="Genomic_DNA"/>
</dbReference>
<dbReference type="InterPro" id="IPR027417">
    <property type="entry name" value="P-loop_NTPase"/>
</dbReference>
<evidence type="ECO:0000256" key="5">
    <source>
        <dbReference type="ARBA" id="ARBA00023134"/>
    </source>
</evidence>
<dbReference type="InterPro" id="IPR000795">
    <property type="entry name" value="T_Tr_GTP-bd_dom"/>
</dbReference>
<proteinExistence type="inferred from homology"/>
<evidence type="ECO:0000313" key="9">
    <source>
        <dbReference type="EMBL" id="QCI07101.1"/>
    </source>
</evidence>
<dbReference type="SUPFAM" id="SSF52156">
    <property type="entry name" value="Initiation factor IF2/eIF5b, domain 3"/>
    <property type="match status" value="1"/>
</dbReference>
<dbReference type="PROSITE" id="PS01176">
    <property type="entry name" value="IF2"/>
    <property type="match status" value="1"/>
</dbReference>
<dbReference type="InterPro" id="IPR036925">
    <property type="entry name" value="TIF_IF2_dom3_sf"/>
</dbReference>
<keyword evidence="9" id="KW-0934">Plastid</keyword>
<dbReference type="FunFam" id="3.40.50.10050:FF:000001">
    <property type="entry name" value="Translation initiation factor IF-2"/>
    <property type="match status" value="1"/>
</dbReference>
<dbReference type="HAMAP" id="MF_00100_B">
    <property type="entry name" value="IF_2_B"/>
    <property type="match status" value="1"/>
</dbReference>
<dbReference type="PANTHER" id="PTHR43381">
    <property type="entry name" value="TRANSLATION INITIATION FACTOR IF-2-RELATED"/>
    <property type="match status" value="1"/>
</dbReference>
<dbReference type="AlphaFoldDB" id="A0A4D6WWQ0"/>
<dbReference type="InterPro" id="IPR006847">
    <property type="entry name" value="IF2_N"/>
</dbReference>
<name>A0A4D6WWQ0_9FLOR</name>
<evidence type="ECO:0000256" key="6">
    <source>
        <dbReference type="ARBA" id="ARBA00025162"/>
    </source>
</evidence>
<evidence type="ECO:0000256" key="2">
    <source>
        <dbReference type="ARBA" id="ARBA00022540"/>
    </source>
</evidence>
<sequence>MDITKPELVKDIIFNNIDKVENSVIIDFSSKEKKGKINTRLDSSEIKSDLKKNKIKLKKKHRNKLKLGSKDILFEQNFVQEYDNADIGLKKSLKSGKSKKKYKTGKKQDYINNQINQQFNQKDGIWNKQIVLDKHLTIEKLSEKLCIPEAAIITWLFLQGISVTVNQVVDIAIATKVAEHYNFNIIYSQDIDLSHNNNNMDSNQLLSEVLHQHIQRPPIVTVFGHVDHGKTTLLDSILKTNLVSQEVGGITQSIKAYEVKFNYLNLEEKIVFIDTPGHEAFTHMRLRGAEITDIALLVVAADDGLKKQTIESIDYILKRKIPYIVVINKIDKINLNLDNIKQQLTEYNIIDKAWGGNSIVVEVSALKSLNLNLLLSSICDLAKRQNLQANPLLYAQGNILDSYLDKKTGTVATMVIKDGTLKIGDIIVSNSLYGRVKNIVSSDGKKISKALPSTVVDVWGFSASPKAGLRFNVVSDEKTAKSIINRNQKIYKNESSITNILNSRVTFGSCQEQKNVKIINVILKADTQGSIEAIINSFTNISQKKVQINVIFTGCGFISSNDLDLAITSKSIILGFNVGINSSLNQKVKKLGIIIVLFDIIYALLDYMQNYMLSFVDPEFNQQLIGKAKVQTVFKINKGLVAGCLVNYGKLKKDSKISIYRNHNLVHEGSIDSLKHIKDDVYEVLEGNECGVLCNDYQLWQSFDVIEAYELIQKAKVL</sequence>
<keyword evidence="3" id="KW-0547">Nucleotide-binding</keyword>
<dbReference type="FunFam" id="2.40.30.10:FF:000008">
    <property type="entry name" value="Translation initiation factor IF-2"/>
    <property type="match status" value="1"/>
</dbReference>
<dbReference type="Gene3D" id="3.40.50.300">
    <property type="entry name" value="P-loop containing nucleotide triphosphate hydrolases"/>
    <property type="match status" value="1"/>
</dbReference>
<keyword evidence="2 9" id="KW-0396">Initiation factor</keyword>
<reference evidence="9" key="1">
    <citation type="journal article" date="2019" name="Mol. Phylogenet. Evol.">
        <title>Morphological evolution and classification of the red algal order Ceramiales inferred using plastid phylogenomics.</title>
        <authorList>
            <person name="Diaz-Tapia P."/>
            <person name="Pasella M.M."/>
            <person name="Verbruggen H."/>
            <person name="Maggs C.A."/>
        </authorList>
    </citation>
    <scope>NUCLEOTIDE SEQUENCE</scope>
    <source>
        <strain evidence="9">HV05551</strain>
    </source>
</reference>
<dbReference type="Pfam" id="PF04760">
    <property type="entry name" value="IF2_N"/>
    <property type="match status" value="1"/>
</dbReference>
<evidence type="ECO:0000256" key="3">
    <source>
        <dbReference type="ARBA" id="ARBA00022741"/>
    </source>
</evidence>
<dbReference type="InterPro" id="IPR009000">
    <property type="entry name" value="Transl_B-barrel_sf"/>
</dbReference>
<evidence type="ECO:0000256" key="4">
    <source>
        <dbReference type="ARBA" id="ARBA00022917"/>
    </source>
</evidence>
<geneLocation type="plastid" evidence="9"/>
<dbReference type="PANTHER" id="PTHR43381:SF5">
    <property type="entry name" value="TR-TYPE G DOMAIN-CONTAINING PROTEIN"/>
    <property type="match status" value="1"/>
</dbReference>
<evidence type="ECO:0000259" key="8">
    <source>
        <dbReference type="PROSITE" id="PS51722"/>
    </source>
</evidence>
<dbReference type="InterPro" id="IPR015760">
    <property type="entry name" value="TIF_IF2"/>
</dbReference>
<reference evidence="9" key="2">
    <citation type="submission" date="2019-04" db="EMBL/GenBank/DDBJ databases">
        <authorList>
            <person name="Pasella M."/>
        </authorList>
    </citation>
    <scope>NUCLEOTIDE SEQUENCE</scope>
    <source>
        <strain evidence="9">HV05551</strain>
    </source>
</reference>